<dbReference type="OrthoDB" id="952847at2"/>
<proteinExistence type="predicted"/>
<dbReference type="RefSeq" id="WP_146288576.1">
    <property type="nucleotide sequence ID" value="NZ_CP042304.1"/>
</dbReference>
<feature type="chain" id="PRO_5022867651" description="Copper oxidase" evidence="1">
    <location>
        <begin position="20"/>
        <end position="179"/>
    </location>
</feature>
<organism evidence="2 3">
    <name type="scientific">Devosia ginsengisoli</name>
    <dbReference type="NCBI Taxonomy" id="400770"/>
    <lineage>
        <taxon>Bacteria</taxon>
        <taxon>Pseudomonadati</taxon>
        <taxon>Pseudomonadota</taxon>
        <taxon>Alphaproteobacteria</taxon>
        <taxon>Hyphomicrobiales</taxon>
        <taxon>Devosiaceae</taxon>
        <taxon>Devosia</taxon>
    </lineage>
</organism>
<evidence type="ECO:0000256" key="1">
    <source>
        <dbReference type="SAM" id="SignalP"/>
    </source>
</evidence>
<protein>
    <recommendedName>
        <fullName evidence="4">Copper oxidase</fullName>
    </recommendedName>
</protein>
<evidence type="ECO:0008006" key="4">
    <source>
        <dbReference type="Google" id="ProtNLM"/>
    </source>
</evidence>
<reference evidence="2 3" key="1">
    <citation type="submission" date="2019-07" db="EMBL/GenBank/DDBJ databases">
        <title>Full genome sequence of Devosia sp. Gsoil 520.</title>
        <authorList>
            <person name="Im W.-T."/>
        </authorList>
    </citation>
    <scope>NUCLEOTIDE SEQUENCE [LARGE SCALE GENOMIC DNA]</scope>
    <source>
        <strain evidence="2 3">Gsoil 520</strain>
    </source>
</reference>
<keyword evidence="1" id="KW-0732">Signal</keyword>
<sequence length="179" mass="19545">MTAKSWAPALVVFALVAIAAPLAVKPGISQDAVEAQEIVGPEVARSTETPFRTDTIIISVGGLMENYGQLEYKISMQEGDIVSYAWTASEPLHYEFHGHSVIVPDQPVTDVHWYRIDDAATSYGTLVAPMTGIHGWYMLNPSFDRTIEIELKLAGHYTLEPGIIAGRTAFEPNQPATSE</sequence>
<accession>A0A5B8LNA3</accession>
<name>A0A5B8LNA3_9HYPH</name>
<dbReference type="AlphaFoldDB" id="A0A5B8LNA3"/>
<dbReference type="EMBL" id="CP042304">
    <property type="protein sequence ID" value="QDZ09767.1"/>
    <property type="molecule type" value="Genomic_DNA"/>
</dbReference>
<gene>
    <name evidence="2" type="ORF">FPZ08_02810</name>
</gene>
<dbReference type="Proteomes" id="UP000315364">
    <property type="component" value="Chromosome"/>
</dbReference>
<keyword evidence="3" id="KW-1185">Reference proteome</keyword>
<dbReference type="KEGG" id="dea:FPZ08_02810"/>
<evidence type="ECO:0000313" key="3">
    <source>
        <dbReference type="Proteomes" id="UP000315364"/>
    </source>
</evidence>
<evidence type="ECO:0000313" key="2">
    <source>
        <dbReference type="EMBL" id="QDZ09767.1"/>
    </source>
</evidence>
<feature type="signal peptide" evidence="1">
    <location>
        <begin position="1"/>
        <end position="19"/>
    </location>
</feature>